<dbReference type="EMBL" id="JAODUO010001365">
    <property type="protein sequence ID" value="KAK2165421.1"/>
    <property type="molecule type" value="Genomic_DNA"/>
</dbReference>
<comment type="caution">
    <text evidence="2">The sequence shown here is derived from an EMBL/GenBank/DDBJ whole genome shotgun (WGS) entry which is preliminary data.</text>
</comment>
<name>A0AAD9K5U6_RIDPI</name>
<reference evidence="2" key="1">
    <citation type="journal article" date="2023" name="Mol. Biol. Evol.">
        <title>Third-Generation Sequencing Reveals the Adaptive Role of the Epigenome in Three Deep-Sea Polychaetes.</title>
        <authorList>
            <person name="Perez M."/>
            <person name="Aroh O."/>
            <person name="Sun Y."/>
            <person name="Lan Y."/>
            <person name="Juniper S.K."/>
            <person name="Young C.R."/>
            <person name="Angers B."/>
            <person name="Qian P.Y."/>
        </authorList>
    </citation>
    <scope>NUCLEOTIDE SEQUENCE</scope>
    <source>
        <strain evidence="2">R07B-5</strain>
    </source>
</reference>
<keyword evidence="3" id="KW-1185">Reference proteome</keyword>
<dbReference type="AlphaFoldDB" id="A0AAD9K5U6"/>
<dbReference type="Proteomes" id="UP001209878">
    <property type="component" value="Unassembled WGS sequence"/>
</dbReference>
<organism evidence="2 3">
    <name type="scientific">Ridgeia piscesae</name>
    <name type="common">Tubeworm</name>
    <dbReference type="NCBI Taxonomy" id="27915"/>
    <lineage>
        <taxon>Eukaryota</taxon>
        <taxon>Metazoa</taxon>
        <taxon>Spiralia</taxon>
        <taxon>Lophotrochozoa</taxon>
        <taxon>Annelida</taxon>
        <taxon>Polychaeta</taxon>
        <taxon>Sedentaria</taxon>
        <taxon>Canalipalpata</taxon>
        <taxon>Sabellida</taxon>
        <taxon>Siboglinidae</taxon>
        <taxon>Ridgeia</taxon>
    </lineage>
</organism>
<proteinExistence type="predicted"/>
<evidence type="ECO:0000256" key="1">
    <source>
        <dbReference type="SAM" id="MobiDB-lite"/>
    </source>
</evidence>
<evidence type="ECO:0000313" key="2">
    <source>
        <dbReference type="EMBL" id="KAK2165421.1"/>
    </source>
</evidence>
<gene>
    <name evidence="2" type="ORF">NP493_1365g00007</name>
</gene>
<evidence type="ECO:0000313" key="3">
    <source>
        <dbReference type="Proteomes" id="UP001209878"/>
    </source>
</evidence>
<accession>A0AAD9K5U6</accession>
<sequence length="173" mass="20179">MSFYDEMTEEFTRVSHCFKYGNLMVFVEDMTHYLSDLLYTKDRLREWQTEKDEQKEGEVQVEETGALNDPTDDVILQSLRPAGLDHLLEEVRRVLDSTSNLLNDPQMEQRFKKLEEKCGTEELHHLLLPDMNHYSSSAQGSAPEKTSKPLRGTRRRCECGFTLCAIYKSRHTL</sequence>
<feature type="region of interest" description="Disordered" evidence="1">
    <location>
        <begin position="132"/>
        <end position="151"/>
    </location>
</feature>
<protein>
    <submittedName>
        <fullName evidence="2">Uncharacterized protein</fullName>
    </submittedName>
</protein>